<accession>A0A7Y9EJI3</accession>
<dbReference type="Proteomes" id="UP000529783">
    <property type="component" value="Unassembled WGS sequence"/>
</dbReference>
<protein>
    <recommendedName>
        <fullName evidence="3">Branched-chain amino acid ATP-binding cassette transporter C-terminal domain-containing protein</fullName>
    </recommendedName>
</protein>
<reference evidence="1 2" key="1">
    <citation type="submission" date="2020-07" db="EMBL/GenBank/DDBJ databases">
        <title>Sequencing the genomes of 1000 actinobacteria strains.</title>
        <authorList>
            <person name="Klenk H.-P."/>
        </authorList>
    </citation>
    <scope>NUCLEOTIDE SEQUENCE [LARGE SCALE GENOMIC DNA]</scope>
    <source>
        <strain evidence="1 2">DSM 40398</strain>
    </source>
</reference>
<comment type="caution">
    <text evidence="1">The sequence shown here is derived from an EMBL/GenBank/DDBJ whole genome shotgun (WGS) entry which is preliminary data.</text>
</comment>
<dbReference type="RefSeq" id="WP_218905538.1">
    <property type="nucleotide sequence ID" value="NZ_JACCBA010000001.1"/>
</dbReference>
<name>A0A7Y9EJI3_9ACTN</name>
<organism evidence="1 2">
    <name type="scientific">Actinomadura luteofluorescens</name>
    <dbReference type="NCBI Taxonomy" id="46163"/>
    <lineage>
        <taxon>Bacteria</taxon>
        <taxon>Bacillati</taxon>
        <taxon>Actinomycetota</taxon>
        <taxon>Actinomycetes</taxon>
        <taxon>Streptosporangiales</taxon>
        <taxon>Thermomonosporaceae</taxon>
        <taxon>Actinomadura</taxon>
    </lineage>
</organism>
<proteinExistence type="predicted"/>
<sequence>MIVAIARDGLSLAVREGEIGRCALERPASELAGDPRVVEAYLGGAG</sequence>
<gene>
    <name evidence="1" type="ORF">BJY14_004333</name>
</gene>
<evidence type="ECO:0000313" key="1">
    <source>
        <dbReference type="EMBL" id="NYD48350.1"/>
    </source>
</evidence>
<evidence type="ECO:0000313" key="2">
    <source>
        <dbReference type="Proteomes" id="UP000529783"/>
    </source>
</evidence>
<evidence type="ECO:0008006" key="3">
    <source>
        <dbReference type="Google" id="ProtNLM"/>
    </source>
</evidence>
<dbReference type="AlphaFoldDB" id="A0A7Y9EJI3"/>
<keyword evidence="2" id="KW-1185">Reference proteome</keyword>
<dbReference type="EMBL" id="JACCBA010000001">
    <property type="protein sequence ID" value="NYD48350.1"/>
    <property type="molecule type" value="Genomic_DNA"/>
</dbReference>